<dbReference type="GO" id="GO:0043565">
    <property type="term" value="F:sequence-specific DNA binding"/>
    <property type="evidence" value="ECO:0007669"/>
    <property type="project" value="TreeGrafter"/>
</dbReference>
<comment type="caution">
    <text evidence="9">The sequence shown here is derived from an EMBL/GenBank/DDBJ whole genome shotgun (WGS) entry which is preliminary data.</text>
</comment>
<name>A0A5B0WCU8_RHITR</name>
<keyword evidence="4" id="KW-0804">Transcription</keyword>
<organism evidence="9 10">
    <name type="scientific">Rhizobium tropici</name>
    <dbReference type="NCBI Taxonomy" id="398"/>
    <lineage>
        <taxon>Bacteria</taxon>
        <taxon>Pseudomonadati</taxon>
        <taxon>Pseudomonadota</taxon>
        <taxon>Alphaproteobacteria</taxon>
        <taxon>Hyphomicrobiales</taxon>
        <taxon>Rhizobiaceae</taxon>
        <taxon>Rhizobium/Agrobacterium group</taxon>
        <taxon>Rhizobium</taxon>
    </lineage>
</organism>
<dbReference type="SUPFAM" id="SSF53850">
    <property type="entry name" value="Periplasmic binding protein-like II"/>
    <property type="match status" value="1"/>
</dbReference>
<evidence type="ECO:0000313" key="10">
    <source>
        <dbReference type="Proteomes" id="UP000323608"/>
    </source>
</evidence>
<dbReference type="Pfam" id="PF00126">
    <property type="entry name" value="HTH_1"/>
    <property type="match status" value="1"/>
</dbReference>
<evidence type="ECO:0000256" key="1">
    <source>
        <dbReference type="ARBA" id="ARBA00009437"/>
    </source>
</evidence>
<dbReference type="PANTHER" id="PTHR30537">
    <property type="entry name" value="HTH-TYPE TRANSCRIPTIONAL REGULATOR"/>
    <property type="match status" value="1"/>
</dbReference>
<keyword evidence="3" id="KW-0238">DNA-binding</keyword>
<dbReference type="EMBL" id="VNIP01000003">
    <property type="protein sequence ID" value="KAA1184894.1"/>
    <property type="molecule type" value="Genomic_DNA"/>
</dbReference>
<dbReference type="InterPro" id="IPR036390">
    <property type="entry name" value="WH_DNA-bd_sf"/>
</dbReference>
<accession>A0A5B0WCU8</accession>
<gene>
    <name evidence="9" type="ORF">FP026_04920</name>
</gene>
<evidence type="ECO:0000259" key="8">
    <source>
        <dbReference type="PROSITE" id="PS50931"/>
    </source>
</evidence>
<dbReference type="InterPro" id="IPR036388">
    <property type="entry name" value="WH-like_DNA-bd_sf"/>
</dbReference>
<dbReference type="PROSITE" id="PS50931">
    <property type="entry name" value="HTH_LYSR"/>
    <property type="match status" value="1"/>
</dbReference>
<dbReference type="OrthoDB" id="9786526at2"/>
<dbReference type="InterPro" id="IPR058163">
    <property type="entry name" value="LysR-type_TF_proteobact-type"/>
</dbReference>
<reference evidence="9 10" key="1">
    <citation type="submission" date="2019-07" db="EMBL/GenBank/DDBJ databases">
        <title>The Draft Genome Sequence of Rhizobium tropici SARCC-755 Associated with Superior Nodulation on Pigeonpea (Cajanus cajan (L.) Millsp.).</title>
        <authorList>
            <person name="Bopape F.L."/>
            <person name="Hassen A.I."/>
            <person name="Swanevelder Z.H."/>
            <person name="Gwata E.T."/>
        </authorList>
    </citation>
    <scope>NUCLEOTIDE SEQUENCE [LARGE SCALE GENOMIC DNA]</scope>
    <source>
        <strain evidence="9 10">SARCC-755</strain>
    </source>
</reference>
<dbReference type="InterPro" id="IPR000847">
    <property type="entry name" value="LysR_HTH_N"/>
</dbReference>
<protein>
    <recommendedName>
        <fullName evidence="6">HTH-type transcriptional regulator TtuA</fullName>
    </recommendedName>
    <alternativeName>
        <fullName evidence="7">Tartrate utilization transcriptional regulator</fullName>
    </alternativeName>
</protein>
<evidence type="ECO:0000256" key="2">
    <source>
        <dbReference type="ARBA" id="ARBA00023015"/>
    </source>
</evidence>
<dbReference type="Pfam" id="PF03466">
    <property type="entry name" value="LysR_substrate"/>
    <property type="match status" value="1"/>
</dbReference>
<evidence type="ECO:0000256" key="5">
    <source>
        <dbReference type="ARBA" id="ARBA00054626"/>
    </source>
</evidence>
<dbReference type="Gene3D" id="1.10.10.10">
    <property type="entry name" value="Winged helix-like DNA-binding domain superfamily/Winged helix DNA-binding domain"/>
    <property type="match status" value="1"/>
</dbReference>
<dbReference type="Gene3D" id="3.40.190.290">
    <property type="match status" value="1"/>
</dbReference>
<evidence type="ECO:0000256" key="3">
    <source>
        <dbReference type="ARBA" id="ARBA00023125"/>
    </source>
</evidence>
<evidence type="ECO:0000256" key="7">
    <source>
        <dbReference type="ARBA" id="ARBA00083243"/>
    </source>
</evidence>
<dbReference type="FunFam" id="1.10.10.10:FF:000001">
    <property type="entry name" value="LysR family transcriptional regulator"/>
    <property type="match status" value="1"/>
</dbReference>
<proteinExistence type="inferred from homology"/>
<comment type="similarity">
    <text evidence="1">Belongs to the LysR transcriptional regulatory family.</text>
</comment>
<evidence type="ECO:0000256" key="6">
    <source>
        <dbReference type="ARBA" id="ARBA00067332"/>
    </source>
</evidence>
<dbReference type="GO" id="GO:0003700">
    <property type="term" value="F:DNA-binding transcription factor activity"/>
    <property type="evidence" value="ECO:0007669"/>
    <property type="project" value="InterPro"/>
</dbReference>
<evidence type="ECO:0000256" key="4">
    <source>
        <dbReference type="ARBA" id="ARBA00023163"/>
    </source>
</evidence>
<dbReference type="CDD" id="cd08422">
    <property type="entry name" value="PBP2_CrgA_like"/>
    <property type="match status" value="1"/>
</dbReference>
<keyword evidence="2" id="KW-0805">Transcription regulation</keyword>
<feature type="domain" description="HTH lysR-type" evidence="8">
    <location>
        <begin position="7"/>
        <end position="64"/>
    </location>
</feature>
<dbReference type="Proteomes" id="UP000323608">
    <property type="component" value="Unassembled WGS sequence"/>
</dbReference>
<evidence type="ECO:0000313" key="9">
    <source>
        <dbReference type="EMBL" id="KAA1184894.1"/>
    </source>
</evidence>
<dbReference type="PANTHER" id="PTHR30537:SF5">
    <property type="entry name" value="HTH-TYPE TRANSCRIPTIONAL ACTIVATOR TTDR-RELATED"/>
    <property type="match status" value="1"/>
</dbReference>
<dbReference type="SUPFAM" id="SSF46785">
    <property type="entry name" value="Winged helix' DNA-binding domain"/>
    <property type="match status" value="1"/>
</dbReference>
<dbReference type="InterPro" id="IPR005119">
    <property type="entry name" value="LysR_subst-bd"/>
</dbReference>
<comment type="function">
    <text evidence="5">Transcriptional regulator of the ttuABCDE tartrate utilization operon.</text>
</comment>
<dbReference type="AlphaFoldDB" id="A0A5B0WCU8"/>
<sequence>MQQSFLPDIESLTAFVAVAEDGSFNAAGRRLGRDATVVSRRVQNLEQHLGVRLLERSTRSIALTEVGQIYLQQIRPLLQGLMSAGQEAERYSNGEPRGRLRLALPGSFGRMWLMPLLVEFLDAYDGVTLDVSFSNRFVDLIGEGFDLAIRLGVLPDSRLVSRKLADRKRMIVASRSYLERHPAPMTPGDLARHDCLIFSGKPNPFLWEFIMPGGDQLSVPVSGPFISDDAEALVLASVNGHGLLYATDWLVTRELSNGRLVPVLDNYPVPDEGGIYIVHPSTQHVPNKTRAFADWIAEHFSRSLPWLERER</sequence>
<dbReference type="GO" id="GO:0006351">
    <property type="term" value="P:DNA-templated transcription"/>
    <property type="evidence" value="ECO:0007669"/>
    <property type="project" value="TreeGrafter"/>
</dbReference>